<dbReference type="CDD" id="cd00223">
    <property type="entry name" value="TOPRIM_TopoIIB_SPO"/>
    <property type="match status" value="1"/>
</dbReference>
<dbReference type="STRING" id="431595.K3XBK4"/>
<dbReference type="EMBL" id="GL376618">
    <property type="status" value="NOT_ANNOTATED_CDS"/>
    <property type="molecule type" value="Genomic_DNA"/>
</dbReference>
<dbReference type="GO" id="GO:0000228">
    <property type="term" value="C:nuclear chromosome"/>
    <property type="evidence" value="ECO:0007669"/>
    <property type="project" value="TreeGrafter"/>
</dbReference>
<dbReference type="Pfam" id="PF21180">
    <property type="entry name" value="TOP6A-Spo11_Toprim"/>
    <property type="match status" value="1"/>
</dbReference>
<dbReference type="InterPro" id="IPR034136">
    <property type="entry name" value="TOPRIM_Topo6A/Spo11"/>
</dbReference>
<reference evidence="3" key="2">
    <citation type="submission" date="2010-04" db="EMBL/GenBank/DDBJ databases">
        <authorList>
            <person name="Buell R."/>
            <person name="Hamilton J."/>
            <person name="Hostetler J."/>
        </authorList>
    </citation>
    <scope>NUCLEOTIDE SEQUENCE [LARGE SCALE GENOMIC DNA]</scope>
    <source>
        <strain evidence="3">DAOM:BR144</strain>
    </source>
</reference>
<reference evidence="2" key="3">
    <citation type="submission" date="2015-02" db="UniProtKB">
        <authorList>
            <consortium name="EnsemblProtists"/>
        </authorList>
    </citation>
    <scope>IDENTIFICATION</scope>
    <source>
        <strain evidence="2">DAOM BR144</strain>
    </source>
</reference>
<dbReference type="VEuPathDB" id="FungiDB:PYU1_G014572"/>
<dbReference type="EnsemblProtists" id="PYU1_T014603">
    <property type="protein sequence ID" value="PYU1_T014603"/>
    <property type="gene ID" value="PYU1_G014572"/>
</dbReference>
<name>K3XBK4_GLOUD</name>
<dbReference type="GO" id="GO:0000706">
    <property type="term" value="P:meiotic DNA double-strand break processing"/>
    <property type="evidence" value="ECO:0007669"/>
    <property type="project" value="TreeGrafter"/>
</dbReference>
<dbReference type="PANTHER" id="PTHR10848:SF0">
    <property type="entry name" value="MEIOTIC RECOMBINATION PROTEIN SPO11"/>
    <property type="match status" value="1"/>
</dbReference>
<dbReference type="GO" id="GO:0003918">
    <property type="term" value="F:DNA topoisomerase type II (double strand cut, ATP-hydrolyzing) activity"/>
    <property type="evidence" value="ECO:0007669"/>
    <property type="project" value="InterPro"/>
</dbReference>
<sequence length="83" mass="9207">QCIIIVEKDGIFSRLREDKFFDTLPSILVTGRGFPDLATRVFVSFLSRSLNIPVIGLSDCNPFGASIILTYKLGSARMPLETQ</sequence>
<evidence type="ECO:0000313" key="3">
    <source>
        <dbReference type="Proteomes" id="UP000019132"/>
    </source>
</evidence>
<dbReference type="AlphaFoldDB" id="K3XBK4"/>
<feature type="domain" description="Topoisomerase 6 subunit A/Spo11 TOPRIM" evidence="1">
    <location>
        <begin position="3"/>
        <end position="81"/>
    </location>
</feature>
<reference evidence="3" key="1">
    <citation type="journal article" date="2010" name="Genome Biol.">
        <title>Genome sequence of the necrotrophic plant pathogen Pythium ultimum reveals original pathogenicity mechanisms and effector repertoire.</title>
        <authorList>
            <person name="Levesque C.A."/>
            <person name="Brouwer H."/>
            <person name="Cano L."/>
            <person name="Hamilton J.P."/>
            <person name="Holt C."/>
            <person name="Huitema E."/>
            <person name="Raffaele S."/>
            <person name="Robideau G.P."/>
            <person name="Thines M."/>
            <person name="Win J."/>
            <person name="Zerillo M.M."/>
            <person name="Beakes G.W."/>
            <person name="Boore J.L."/>
            <person name="Busam D."/>
            <person name="Dumas B."/>
            <person name="Ferriera S."/>
            <person name="Fuerstenberg S.I."/>
            <person name="Gachon C.M."/>
            <person name="Gaulin E."/>
            <person name="Govers F."/>
            <person name="Grenville-Briggs L."/>
            <person name="Horner N."/>
            <person name="Hostetler J."/>
            <person name="Jiang R.H."/>
            <person name="Johnson J."/>
            <person name="Krajaejun T."/>
            <person name="Lin H."/>
            <person name="Meijer H.J."/>
            <person name="Moore B."/>
            <person name="Morris P."/>
            <person name="Phuntmart V."/>
            <person name="Puiu D."/>
            <person name="Shetty J."/>
            <person name="Stajich J.E."/>
            <person name="Tripathy S."/>
            <person name="Wawra S."/>
            <person name="van West P."/>
            <person name="Whitty B.R."/>
            <person name="Coutinho P.M."/>
            <person name="Henrissat B."/>
            <person name="Martin F."/>
            <person name="Thomas P.D."/>
            <person name="Tyler B.M."/>
            <person name="De Vries R.P."/>
            <person name="Kamoun S."/>
            <person name="Yandell M."/>
            <person name="Tisserat N."/>
            <person name="Buell C.R."/>
        </authorList>
    </citation>
    <scope>NUCLEOTIDE SEQUENCE</scope>
    <source>
        <strain evidence="3">DAOM:BR144</strain>
    </source>
</reference>
<organism evidence="2 3">
    <name type="scientific">Globisporangium ultimum (strain ATCC 200006 / CBS 805.95 / DAOM BR144)</name>
    <name type="common">Pythium ultimum</name>
    <dbReference type="NCBI Taxonomy" id="431595"/>
    <lineage>
        <taxon>Eukaryota</taxon>
        <taxon>Sar</taxon>
        <taxon>Stramenopiles</taxon>
        <taxon>Oomycota</taxon>
        <taxon>Peronosporomycetes</taxon>
        <taxon>Pythiales</taxon>
        <taxon>Pythiaceae</taxon>
        <taxon>Globisporangium</taxon>
    </lineage>
</organism>
<dbReference type="PRINTS" id="PR01550">
    <property type="entry name" value="TOP6AFAMILY"/>
</dbReference>
<proteinExistence type="predicted"/>
<dbReference type="GO" id="GO:0007131">
    <property type="term" value="P:reciprocal meiotic recombination"/>
    <property type="evidence" value="ECO:0007669"/>
    <property type="project" value="TreeGrafter"/>
</dbReference>
<dbReference type="HOGENOM" id="CLU_2550028_0_0_1"/>
<keyword evidence="3" id="KW-1185">Reference proteome</keyword>
<protein>
    <recommendedName>
        <fullName evidence="1">Topoisomerase 6 subunit A/Spo11 TOPRIM domain-containing protein</fullName>
    </recommendedName>
</protein>
<dbReference type="eggNOG" id="KOG2795">
    <property type="taxonomic scope" value="Eukaryota"/>
</dbReference>
<dbReference type="Proteomes" id="UP000019132">
    <property type="component" value="Unassembled WGS sequence"/>
</dbReference>
<evidence type="ECO:0000313" key="2">
    <source>
        <dbReference type="EnsemblProtists" id="PYU1_T014603"/>
    </source>
</evidence>
<dbReference type="SUPFAM" id="SSF56726">
    <property type="entry name" value="DNA topoisomerase IV, alpha subunit"/>
    <property type="match status" value="1"/>
</dbReference>
<accession>K3XBK4</accession>
<dbReference type="InterPro" id="IPR036078">
    <property type="entry name" value="Spo11/TopoVI_A_sf"/>
</dbReference>
<evidence type="ECO:0000259" key="1">
    <source>
        <dbReference type="Pfam" id="PF21180"/>
    </source>
</evidence>
<dbReference type="GO" id="GO:0042138">
    <property type="term" value="P:meiotic DNA double-strand break formation"/>
    <property type="evidence" value="ECO:0007669"/>
    <property type="project" value="TreeGrafter"/>
</dbReference>
<dbReference type="InParanoid" id="K3XBK4"/>
<dbReference type="Gene3D" id="3.40.1360.10">
    <property type="match status" value="1"/>
</dbReference>
<dbReference type="GO" id="GO:0003677">
    <property type="term" value="F:DNA binding"/>
    <property type="evidence" value="ECO:0007669"/>
    <property type="project" value="InterPro"/>
</dbReference>
<dbReference type="InterPro" id="IPR002815">
    <property type="entry name" value="Spo11/TopoVI_A"/>
</dbReference>
<dbReference type="PANTHER" id="PTHR10848">
    <property type="entry name" value="MEIOTIC RECOMBINATION PROTEIN SPO11"/>
    <property type="match status" value="1"/>
</dbReference>